<accession>A0A5B9DJU8</accession>
<dbReference type="RefSeq" id="WP_049704017.1">
    <property type="nucleotide sequence ID" value="NZ_BMFM01000001.1"/>
</dbReference>
<dbReference type="EMBL" id="CP041690">
    <property type="protein sequence ID" value="QEE19444.1"/>
    <property type="molecule type" value="Genomic_DNA"/>
</dbReference>
<feature type="region of interest" description="Disordered" evidence="1">
    <location>
        <begin position="52"/>
        <end position="81"/>
    </location>
</feature>
<proteinExistence type="predicted"/>
<feature type="compositionally biased region" description="Polar residues" evidence="1">
    <location>
        <begin position="1"/>
        <end position="10"/>
    </location>
</feature>
<feature type="compositionally biased region" description="Basic residues" evidence="1">
    <location>
        <begin position="63"/>
        <end position="74"/>
    </location>
</feature>
<evidence type="ECO:0000313" key="3">
    <source>
        <dbReference type="Proteomes" id="UP000321062"/>
    </source>
</evidence>
<reference evidence="2 3" key="1">
    <citation type="journal article" date="2015" name="Int. J. Syst. Evol. Microbiol.">
        <title>Youhaiella tibetensis gen. nov., sp. nov., isolated from subsurface sediment.</title>
        <authorList>
            <person name="Wang Y.X."/>
            <person name="Huang F.Q."/>
            <person name="Nogi Y."/>
            <person name="Pang S.J."/>
            <person name="Wang P.K."/>
            <person name="Lv J."/>
        </authorList>
    </citation>
    <scope>NUCLEOTIDE SEQUENCE [LARGE SCALE GENOMIC DNA]</scope>
    <source>
        <strain evidence="3">fig4</strain>
    </source>
</reference>
<dbReference type="AlphaFoldDB" id="A0A5B9DJU8"/>
<dbReference type="Proteomes" id="UP000321062">
    <property type="component" value="Chromosome"/>
</dbReference>
<feature type="compositionally biased region" description="Basic and acidic residues" evidence="1">
    <location>
        <begin position="52"/>
        <end position="62"/>
    </location>
</feature>
<keyword evidence="3" id="KW-1185">Reference proteome</keyword>
<protein>
    <submittedName>
        <fullName evidence="2">Uncharacterized protein</fullName>
    </submittedName>
</protein>
<evidence type="ECO:0000256" key="1">
    <source>
        <dbReference type="SAM" id="MobiDB-lite"/>
    </source>
</evidence>
<sequence length="81" mass="8728">MPFKQESNASGGAKPGQKLTLATSPGMREHTTEQQAIDANTARLRALRLAKESEAETVEKAPAKRRAPRAKPQFKRGIGSA</sequence>
<evidence type="ECO:0000313" key="2">
    <source>
        <dbReference type="EMBL" id="QEE19444.1"/>
    </source>
</evidence>
<feature type="region of interest" description="Disordered" evidence="1">
    <location>
        <begin position="1"/>
        <end position="39"/>
    </location>
</feature>
<dbReference type="KEGG" id="yti:FNA67_04320"/>
<name>A0A5B9DJU8_9HYPH</name>
<organism evidence="2 3">
    <name type="scientific">Paradevosia tibetensis</name>
    <dbReference type="NCBI Taxonomy" id="1447062"/>
    <lineage>
        <taxon>Bacteria</taxon>
        <taxon>Pseudomonadati</taxon>
        <taxon>Pseudomonadota</taxon>
        <taxon>Alphaproteobacteria</taxon>
        <taxon>Hyphomicrobiales</taxon>
        <taxon>Devosiaceae</taxon>
        <taxon>Paradevosia</taxon>
    </lineage>
</organism>
<gene>
    <name evidence="2" type="ORF">FNA67_04320</name>
</gene>